<protein>
    <submittedName>
        <fullName evidence="2">Uncharacterized protein</fullName>
    </submittedName>
</protein>
<dbReference type="EMBL" id="UINC01036888">
    <property type="protein sequence ID" value="SVB31534.1"/>
    <property type="molecule type" value="Genomic_DNA"/>
</dbReference>
<gene>
    <name evidence="2" type="ORF">METZ01_LOCUS184388</name>
</gene>
<dbReference type="AlphaFoldDB" id="A0A382D0H0"/>
<sequence length="66" mass="7358">MISFGLKSLNVTSKFCAVGHFIFKRNNPNTRGLIMKFFKKILSKTLSLFLTAALPFTVTVGYTEPA</sequence>
<accession>A0A382D0H0</accession>
<reference evidence="2" key="1">
    <citation type="submission" date="2018-05" db="EMBL/GenBank/DDBJ databases">
        <authorList>
            <person name="Lanie J.A."/>
            <person name="Ng W.-L."/>
            <person name="Kazmierczak K.M."/>
            <person name="Andrzejewski T.M."/>
            <person name="Davidsen T.M."/>
            <person name="Wayne K.J."/>
            <person name="Tettelin H."/>
            <person name="Glass J.I."/>
            <person name="Rusch D."/>
            <person name="Podicherti R."/>
            <person name="Tsui H.-C.T."/>
            <person name="Winkler M.E."/>
        </authorList>
    </citation>
    <scope>NUCLEOTIDE SEQUENCE</scope>
</reference>
<feature type="non-terminal residue" evidence="2">
    <location>
        <position position="66"/>
    </location>
</feature>
<keyword evidence="1" id="KW-1133">Transmembrane helix</keyword>
<evidence type="ECO:0000313" key="2">
    <source>
        <dbReference type="EMBL" id="SVB31534.1"/>
    </source>
</evidence>
<name>A0A382D0H0_9ZZZZ</name>
<feature type="transmembrane region" description="Helical" evidence="1">
    <location>
        <begin position="41"/>
        <end position="62"/>
    </location>
</feature>
<organism evidence="2">
    <name type="scientific">marine metagenome</name>
    <dbReference type="NCBI Taxonomy" id="408172"/>
    <lineage>
        <taxon>unclassified sequences</taxon>
        <taxon>metagenomes</taxon>
        <taxon>ecological metagenomes</taxon>
    </lineage>
</organism>
<evidence type="ECO:0000256" key="1">
    <source>
        <dbReference type="SAM" id="Phobius"/>
    </source>
</evidence>
<proteinExistence type="predicted"/>
<keyword evidence="1" id="KW-0812">Transmembrane</keyword>
<keyword evidence="1" id="KW-0472">Membrane</keyword>